<evidence type="ECO:0000256" key="4">
    <source>
        <dbReference type="ARBA" id="ARBA00022606"/>
    </source>
</evidence>
<evidence type="ECO:0000256" key="10">
    <source>
        <dbReference type="ARBA" id="ARBA00023170"/>
    </source>
</evidence>
<evidence type="ECO:0000256" key="2">
    <source>
        <dbReference type="ARBA" id="ARBA00010532"/>
    </source>
</evidence>
<evidence type="ECO:0000256" key="5">
    <source>
        <dbReference type="ARBA" id="ARBA00022692"/>
    </source>
</evidence>
<proteinExistence type="inferred from homology"/>
<keyword evidence="6" id="KW-0552">Olfaction</keyword>
<comment type="similarity">
    <text evidence="2">Belongs to the CD36 family.</text>
</comment>
<gene>
    <name evidence="14" type="ORF">BINO364_LOCUS4072</name>
</gene>
<dbReference type="AlphaFoldDB" id="A0A8J9UBQ3"/>
<keyword evidence="5 13" id="KW-0812">Transmembrane</keyword>
<keyword evidence="15" id="KW-1185">Reference proteome</keyword>
<keyword evidence="11" id="KW-0325">Glycoprotein</keyword>
<evidence type="ECO:0000256" key="9">
    <source>
        <dbReference type="ARBA" id="ARBA00023157"/>
    </source>
</evidence>
<keyword evidence="9" id="KW-1015">Disulfide bond</keyword>
<keyword evidence="8 13" id="KW-0472">Membrane</keyword>
<keyword evidence="7 13" id="KW-1133">Transmembrane helix</keyword>
<feature type="transmembrane region" description="Helical" evidence="13">
    <location>
        <begin position="43"/>
        <end position="63"/>
    </location>
</feature>
<dbReference type="GO" id="GO:0005737">
    <property type="term" value="C:cytoplasm"/>
    <property type="evidence" value="ECO:0007669"/>
    <property type="project" value="TreeGrafter"/>
</dbReference>
<dbReference type="PRINTS" id="PR01609">
    <property type="entry name" value="CD36FAMILY"/>
</dbReference>
<dbReference type="OrthoDB" id="195015at2759"/>
<evidence type="ECO:0000313" key="14">
    <source>
        <dbReference type="EMBL" id="CAH0717471.1"/>
    </source>
</evidence>
<evidence type="ECO:0000313" key="15">
    <source>
        <dbReference type="Proteomes" id="UP000838878"/>
    </source>
</evidence>
<evidence type="ECO:0000256" key="6">
    <source>
        <dbReference type="ARBA" id="ARBA00022725"/>
    </source>
</evidence>
<evidence type="ECO:0000256" key="1">
    <source>
        <dbReference type="ARBA" id="ARBA00004236"/>
    </source>
</evidence>
<comment type="subcellular location">
    <subcellularLocation>
        <location evidence="1">Cell membrane</location>
    </subcellularLocation>
</comment>
<dbReference type="Proteomes" id="UP000838878">
    <property type="component" value="Chromosome 12"/>
</dbReference>
<name>A0A8J9UBQ3_9NEOP</name>
<evidence type="ECO:0000256" key="7">
    <source>
        <dbReference type="ARBA" id="ARBA00022989"/>
    </source>
</evidence>
<evidence type="ECO:0000256" key="8">
    <source>
        <dbReference type="ARBA" id="ARBA00023136"/>
    </source>
</evidence>
<evidence type="ECO:0000256" key="3">
    <source>
        <dbReference type="ARBA" id="ARBA00022475"/>
    </source>
</evidence>
<dbReference type="PANTHER" id="PTHR11923">
    <property type="entry name" value="SCAVENGER RECEPTOR CLASS B TYPE-1 SR-B1"/>
    <property type="match status" value="1"/>
</dbReference>
<evidence type="ECO:0000256" key="12">
    <source>
        <dbReference type="ARBA" id="ARBA00040645"/>
    </source>
</evidence>
<feature type="transmembrane region" description="Helical" evidence="13">
    <location>
        <begin position="503"/>
        <end position="523"/>
    </location>
</feature>
<keyword evidence="10" id="KW-0675">Receptor</keyword>
<dbReference type="Pfam" id="PF01130">
    <property type="entry name" value="CD36"/>
    <property type="match status" value="1"/>
</dbReference>
<dbReference type="InterPro" id="IPR002159">
    <property type="entry name" value="CD36_fam"/>
</dbReference>
<accession>A0A8J9UBQ3</accession>
<dbReference type="PANTHER" id="PTHR11923:SF109">
    <property type="entry name" value="SENSORY NEURON MEMBRANE PROTEIN 2"/>
    <property type="match status" value="1"/>
</dbReference>
<feature type="non-terminal residue" evidence="14">
    <location>
        <position position="552"/>
    </location>
</feature>
<sequence>MELYDANSLTLRLARCSAKQALRRPFAYRKKTSLKMLGRNAKLFFGVSVVVLIVAVLLASWGFPKIVQNQIHKNIQLTNTSKMFDKWREMPIPLTFKIYVFNVTNTDEVNEGGKPIVKEVGPYVYKEYRVKKILEYGPNDTIKYMLKKTFYFDQEESGSLKQDDHITVINYSYLAAILSVQDMMPSATPLINKALVKFFSNLTDPFLRVKAKDLFFDGIFLNCSGDDAGLKLVCGKIKMDKTPAMRPAEDGSGFYFSMFSHLNTTETGPYDVNMGVQDINKLGNIVAYKGERIMKQWGDDYCGQINGTDGSIFPPFEGNPPKRLYTFEPETCRSVFATLKEKREIYNMSTYYYEIDNMLFSSKSANPDNKCFCKKNWSANHDGCLVMGVLNLSPCKGAPAIVSLPHFYLASEELLEYIEEGIKPDPEKHSSFVYLETKTGVVIKGVQRLQFNIELRNIKGVPQLENVETGLFPFLWVEEGAEINKELREELQSAHNLLAIVEIVRWAILGVALVLCFASALYLRNKLGAWTKSHNSVSFILRPGTSMTVNKG</sequence>
<dbReference type="GO" id="GO:0005044">
    <property type="term" value="F:scavenger receptor activity"/>
    <property type="evidence" value="ECO:0007669"/>
    <property type="project" value="TreeGrafter"/>
</dbReference>
<keyword evidence="3" id="KW-1003">Cell membrane</keyword>
<protein>
    <recommendedName>
        <fullName evidence="12">Sensory neuron membrane protein 2</fullName>
    </recommendedName>
</protein>
<reference evidence="14" key="1">
    <citation type="submission" date="2021-12" db="EMBL/GenBank/DDBJ databases">
        <authorList>
            <person name="Martin H S."/>
        </authorList>
    </citation>
    <scope>NUCLEOTIDE SEQUENCE</scope>
</reference>
<dbReference type="GO" id="GO:0007608">
    <property type="term" value="P:sensory perception of smell"/>
    <property type="evidence" value="ECO:0007669"/>
    <property type="project" value="UniProtKB-KW"/>
</dbReference>
<dbReference type="EMBL" id="OV170232">
    <property type="protein sequence ID" value="CAH0717471.1"/>
    <property type="molecule type" value="Genomic_DNA"/>
</dbReference>
<organism evidence="14 15">
    <name type="scientific">Brenthis ino</name>
    <name type="common">lesser marbled fritillary</name>
    <dbReference type="NCBI Taxonomy" id="405034"/>
    <lineage>
        <taxon>Eukaryota</taxon>
        <taxon>Metazoa</taxon>
        <taxon>Ecdysozoa</taxon>
        <taxon>Arthropoda</taxon>
        <taxon>Hexapoda</taxon>
        <taxon>Insecta</taxon>
        <taxon>Pterygota</taxon>
        <taxon>Neoptera</taxon>
        <taxon>Endopterygota</taxon>
        <taxon>Lepidoptera</taxon>
        <taxon>Glossata</taxon>
        <taxon>Ditrysia</taxon>
        <taxon>Papilionoidea</taxon>
        <taxon>Nymphalidae</taxon>
        <taxon>Heliconiinae</taxon>
        <taxon>Argynnini</taxon>
        <taxon>Brenthis</taxon>
    </lineage>
</organism>
<dbReference type="GO" id="GO:0005886">
    <property type="term" value="C:plasma membrane"/>
    <property type="evidence" value="ECO:0007669"/>
    <property type="project" value="UniProtKB-SubCell"/>
</dbReference>
<evidence type="ECO:0000256" key="13">
    <source>
        <dbReference type="SAM" id="Phobius"/>
    </source>
</evidence>
<evidence type="ECO:0000256" key="11">
    <source>
        <dbReference type="ARBA" id="ARBA00023180"/>
    </source>
</evidence>
<keyword evidence="4" id="KW-0716">Sensory transduction</keyword>